<sequence length="149" mass="16254">MPMEIRDPLMQWLGKHVDSEGEIKSSQLSLKFVSSYMSEVEITPSHIPVVTDVEAFASENFNLEIYRQNLQTKQLGKVILFAEVTPTTMRLLDGSTSPHVEDQDSIEGFAAVVTSGEPVTPVSLPAIPCPSPPYQATLLGLVSGGIHQM</sequence>
<dbReference type="PANTHER" id="PTHR12835:SF5">
    <property type="entry name" value="BIOTIN--PROTEIN LIGASE"/>
    <property type="match status" value="1"/>
</dbReference>
<name>A0ABQ9TXU3_SAGOE</name>
<gene>
    <name evidence="1" type="ORF">P7K49_032279</name>
</gene>
<dbReference type="Proteomes" id="UP001266305">
    <property type="component" value="Unassembled WGS sequence"/>
</dbReference>
<proteinExistence type="predicted"/>
<dbReference type="EMBL" id="JASSZA010000018">
    <property type="protein sequence ID" value="KAK2089613.1"/>
    <property type="molecule type" value="Genomic_DNA"/>
</dbReference>
<keyword evidence="2" id="KW-1185">Reference proteome</keyword>
<organism evidence="1 2">
    <name type="scientific">Saguinus oedipus</name>
    <name type="common">Cotton-top tamarin</name>
    <name type="synonym">Oedipomidas oedipus</name>
    <dbReference type="NCBI Taxonomy" id="9490"/>
    <lineage>
        <taxon>Eukaryota</taxon>
        <taxon>Metazoa</taxon>
        <taxon>Chordata</taxon>
        <taxon>Craniata</taxon>
        <taxon>Vertebrata</taxon>
        <taxon>Euteleostomi</taxon>
        <taxon>Mammalia</taxon>
        <taxon>Eutheria</taxon>
        <taxon>Euarchontoglires</taxon>
        <taxon>Primates</taxon>
        <taxon>Haplorrhini</taxon>
        <taxon>Platyrrhini</taxon>
        <taxon>Cebidae</taxon>
        <taxon>Callitrichinae</taxon>
        <taxon>Saguinus</taxon>
    </lineage>
</organism>
<dbReference type="PANTHER" id="PTHR12835">
    <property type="entry name" value="BIOTIN PROTEIN LIGASE"/>
    <property type="match status" value="1"/>
</dbReference>
<comment type="caution">
    <text evidence="1">The sequence shown here is derived from an EMBL/GenBank/DDBJ whole genome shotgun (WGS) entry which is preliminary data.</text>
</comment>
<protein>
    <submittedName>
        <fullName evidence="1">Uncharacterized protein</fullName>
    </submittedName>
</protein>
<reference evidence="1 2" key="1">
    <citation type="submission" date="2023-05" db="EMBL/GenBank/DDBJ databases">
        <title>B98-5 Cell Line De Novo Hybrid Assembly: An Optical Mapping Approach.</title>
        <authorList>
            <person name="Kananen K."/>
            <person name="Auerbach J.A."/>
            <person name="Kautto E."/>
            <person name="Blachly J.S."/>
        </authorList>
    </citation>
    <scope>NUCLEOTIDE SEQUENCE [LARGE SCALE GENOMIC DNA]</scope>
    <source>
        <strain evidence="1">B95-8</strain>
        <tissue evidence="1">Cell line</tissue>
    </source>
</reference>
<evidence type="ECO:0000313" key="2">
    <source>
        <dbReference type="Proteomes" id="UP001266305"/>
    </source>
</evidence>
<evidence type="ECO:0000313" key="1">
    <source>
        <dbReference type="EMBL" id="KAK2089613.1"/>
    </source>
</evidence>
<accession>A0ABQ9TXU3</accession>